<dbReference type="SMART" id="SM00382">
    <property type="entry name" value="AAA"/>
    <property type="match status" value="2"/>
</dbReference>
<evidence type="ECO:0000256" key="3">
    <source>
        <dbReference type="ARBA" id="ARBA00022840"/>
    </source>
</evidence>
<dbReference type="Proteomes" id="UP000569951">
    <property type="component" value="Unassembled WGS sequence"/>
</dbReference>
<evidence type="ECO:0000259" key="5">
    <source>
        <dbReference type="PROSITE" id="PS50893"/>
    </source>
</evidence>
<reference evidence="6 7" key="1">
    <citation type="submission" date="2020-08" db="EMBL/GenBank/DDBJ databases">
        <title>Genomic Encyclopedia of Type Strains, Phase IV (KMG-IV): sequencing the most valuable type-strain genomes for metagenomic binning, comparative biology and taxonomic classification.</title>
        <authorList>
            <person name="Goeker M."/>
        </authorList>
    </citation>
    <scope>NUCLEOTIDE SEQUENCE [LARGE SCALE GENOMIC DNA]</scope>
    <source>
        <strain evidence="6 7">DSM 21458</strain>
    </source>
</reference>
<feature type="coiled-coil region" evidence="4">
    <location>
        <begin position="290"/>
        <end position="317"/>
    </location>
</feature>
<dbReference type="SUPFAM" id="SSF52540">
    <property type="entry name" value="P-loop containing nucleoside triphosphate hydrolases"/>
    <property type="match status" value="2"/>
</dbReference>
<keyword evidence="7" id="KW-1185">Reference proteome</keyword>
<evidence type="ECO:0000313" key="7">
    <source>
        <dbReference type="Proteomes" id="UP000569951"/>
    </source>
</evidence>
<dbReference type="InterPro" id="IPR050611">
    <property type="entry name" value="ABCF"/>
</dbReference>
<keyword evidence="2" id="KW-0547">Nucleotide-binding</keyword>
<dbReference type="AlphaFoldDB" id="A0A841HWB9"/>
<dbReference type="InterPro" id="IPR027417">
    <property type="entry name" value="P-loop_NTPase"/>
</dbReference>
<dbReference type="Gene3D" id="3.40.50.300">
    <property type="entry name" value="P-loop containing nucleotide triphosphate hydrolases"/>
    <property type="match status" value="2"/>
</dbReference>
<dbReference type="InterPro" id="IPR003439">
    <property type="entry name" value="ABC_transporter-like_ATP-bd"/>
</dbReference>
<feature type="domain" description="ABC transporter" evidence="5">
    <location>
        <begin position="3"/>
        <end position="246"/>
    </location>
</feature>
<keyword evidence="1" id="KW-0677">Repeat</keyword>
<dbReference type="GO" id="GO:0016887">
    <property type="term" value="F:ATP hydrolysis activity"/>
    <property type="evidence" value="ECO:0007669"/>
    <property type="project" value="InterPro"/>
</dbReference>
<dbReference type="PROSITE" id="PS00211">
    <property type="entry name" value="ABC_TRANSPORTER_1"/>
    <property type="match status" value="1"/>
</dbReference>
<dbReference type="PANTHER" id="PTHR19211:SF123">
    <property type="entry name" value="ABC TRANSPORTER"/>
    <property type="match status" value="1"/>
</dbReference>
<sequence>MSILFSDVAASFGERPLFENVTFELHPGDQVALIGRNGSGKTTLLRLAAGLLSPDRGSVHTVGRVVYLAQHAQIEANSLLEAVTPAELALARAELARAEAALSDPSPEHLEAYAAAEERFRLAGGWDFEPRAREVLAGLGLEAEHPASGLSGGQQRRVMLARLLLSPADTYLLDEPTNHLDWASLEWLERWIREQSATFLIVSHDRSFLDATAQRVLELERGSLHEYPGNYSAAMALRRTLRAAQQRDYQAFARKAAALEAEARAAGSAARSAGQFNHRRAGNQSLLLAKNKAESVSNTLARKARALEKRLERMREDAPEKPFEDMLRLHVPLGEVPHGPNDVLRLENLGVARGGRTLLRGLNLSVRRGDRLALLGENGSGKSSLLSVLLGHTPAAEGEVRRGVGLELYWAGQHGEELLNLTTLEDALRSANPALARHDLYALLAALDLPRDPQLEIARLSGGQRTRLSLARLGITRAHLLVLDEPTNHLDPEAIDTLEAFLADYPGTVIFASHDRRLVQRVATRRLWLESGEWRLEE</sequence>
<evidence type="ECO:0000256" key="2">
    <source>
        <dbReference type="ARBA" id="ARBA00022741"/>
    </source>
</evidence>
<evidence type="ECO:0000256" key="4">
    <source>
        <dbReference type="SAM" id="Coils"/>
    </source>
</evidence>
<dbReference type="CDD" id="cd03221">
    <property type="entry name" value="ABCF_EF-3"/>
    <property type="match status" value="2"/>
</dbReference>
<dbReference type="InterPro" id="IPR017871">
    <property type="entry name" value="ABC_transporter-like_CS"/>
</dbReference>
<dbReference type="Pfam" id="PF00005">
    <property type="entry name" value="ABC_tran"/>
    <property type="match status" value="2"/>
</dbReference>
<dbReference type="EMBL" id="JACHHG010000004">
    <property type="protein sequence ID" value="MBB6097831.1"/>
    <property type="molecule type" value="Genomic_DNA"/>
</dbReference>
<dbReference type="RefSeq" id="WP_183985676.1">
    <property type="nucleotide sequence ID" value="NZ_JACHHG010000004.1"/>
</dbReference>
<dbReference type="PANTHER" id="PTHR19211">
    <property type="entry name" value="ATP-BINDING TRANSPORT PROTEIN-RELATED"/>
    <property type="match status" value="1"/>
</dbReference>
<name>A0A841HWB9_9DEIO</name>
<proteinExistence type="predicted"/>
<dbReference type="PROSITE" id="PS50893">
    <property type="entry name" value="ABC_TRANSPORTER_2"/>
    <property type="match status" value="2"/>
</dbReference>
<comment type="caution">
    <text evidence="6">The sequence shown here is derived from an EMBL/GenBank/DDBJ whole genome shotgun (WGS) entry which is preliminary data.</text>
</comment>
<dbReference type="InterPro" id="IPR003593">
    <property type="entry name" value="AAA+_ATPase"/>
</dbReference>
<dbReference type="FunFam" id="3.40.50.300:FF:000011">
    <property type="entry name" value="Putative ABC transporter ATP-binding component"/>
    <property type="match status" value="1"/>
</dbReference>
<protein>
    <submittedName>
        <fullName evidence="6">ATP-binding cassette subfamily F protein 3</fullName>
    </submittedName>
</protein>
<feature type="domain" description="ABC transporter" evidence="5">
    <location>
        <begin position="344"/>
        <end position="538"/>
    </location>
</feature>
<evidence type="ECO:0000313" key="6">
    <source>
        <dbReference type="EMBL" id="MBB6097831.1"/>
    </source>
</evidence>
<gene>
    <name evidence="6" type="ORF">HNR42_001254</name>
</gene>
<organism evidence="6 7">
    <name type="scientific">Deinobacterium chartae</name>
    <dbReference type="NCBI Taxonomy" id="521158"/>
    <lineage>
        <taxon>Bacteria</taxon>
        <taxon>Thermotogati</taxon>
        <taxon>Deinococcota</taxon>
        <taxon>Deinococci</taxon>
        <taxon>Deinococcales</taxon>
        <taxon>Deinococcaceae</taxon>
        <taxon>Deinobacterium</taxon>
    </lineage>
</organism>
<evidence type="ECO:0000256" key="1">
    <source>
        <dbReference type="ARBA" id="ARBA00022737"/>
    </source>
</evidence>
<dbReference type="GO" id="GO:0005524">
    <property type="term" value="F:ATP binding"/>
    <property type="evidence" value="ECO:0007669"/>
    <property type="project" value="UniProtKB-KW"/>
</dbReference>
<keyword evidence="4" id="KW-0175">Coiled coil</keyword>
<keyword evidence="3 6" id="KW-0067">ATP-binding</keyword>
<accession>A0A841HWB9</accession>